<dbReference type="InterPro" id="IPR020471">
    <property type="entry name" value="AKR"/>
</dbReference>
<name>A0A179B5H5_9ACTO</name>
<dbReference type="OrthoDB" id="3664926at2"/>
<dbReference type="RefSeq" id="WP_064231563.1">
    <property type="nucleotide sequence ID" value="NZ_LVZK01000001.1"/>
</dbReference>
<dbReference type="SUPFAM" id="SSF51430">
    <property type="entry name" value="NAD(P)-linked oxidoreductase"/>
    <property type="match status" value="1"/>
</dbReference>
<sequence>MNLTDIPIGIGTWFLGEDRRKRDSEITAIRRGLDLGLRVIDTAEMYGSGASEELVGEAIAGRRDDVFLVSKVLPSNASASGVRRALEASLYRLNTDHLDLYLYHWRGHHRLEETVEALQAAVDDGLIGAWGVSNFDPADMDDLADLGVTPATNQILYNLLRRGPEYDLLPLMRERGVDLMAYSPLEQGRLFQGQPGKLLSEIAAEAGTTPAALALAWAVREPGSIAIPRTSSPERMEENASALQVTLTPEILRDLDEVFTPPSGPRPLEVL</sequence>
<dbReference type="Pfam" id="PF00248">
    <property type="entry name" value="Aldo_ket_red"/>
    <property type="match status" value="1"/>
</dbReference>
<protein>
    <submittedName>
        <fullName evidence="2">Oxidoreductase</fullName>
    </submittedName>
</protein>
<dbReference type="STRING" id="1823756.A4H34_07485"/>
<dbReference type="PROSITE" id="PS00063">
    <property type="entry name" value="ALDOKETO_REDUCTASE_3"/>
    <property type="match status" value="1"/>
</dbReference>
<dbReference type="InterPro" id="IPR023210">
    <property type="entry name" value="NADP_OxRdtase_dom"/>
</dbReference>
<dbReference type="PANTHER" id="PTHR43638">
    <property type="entry name" value="OXIDOREDUCTASE, ALDO/KETO REDUCTASE FAMILY PROTEIN"/>
    <property type="match status" value="1"/>
</dbReference>
<evidence type="ECO:0000259" key="1">
    <source>
        <dbReference type="Pfam" id="PF00248"/>
    </source>
</evidence>
<reference evidence="2 3" key="1">
    <citation type="submission" date="2016-04" db="EMBL/GenBank/DDBJ databases">
        <title>Peptidophaga gingivicola gen. nov., sp. nov., isolated from human subgingival plaque.</title>
        <authorList>
            <person name="Beall C.J."/>
            <person name="Mokrzan E.M."/>
            <person name="Griffen A.L."/>
            <person name="Leys E.J."/>
        </authorList>
    </citation>
    <scope>NUCLEOTIDE SEQUENCE [LARGE SCALE GENOMIC DNA]</scope>
    <source>
        <strain evidence="2 3">BA112</strain>
    </source>
</reference>
<organism evidence="2 3">
    <name type="scientific">Peptidiphaga gingivicola</name>
    <dbReference type="NCBI Taxonomy" id="2741497"/>
    <lineage>
        <taxon>Bacteria</taxon>
        <taxon>Bacillati</taxon>
        <taxon>Actinomycetota</taxon>
        <taxon>Actinomycetes</taxon>
        <taxon>Actinomycetales</taxon>
        <taxon>Actinomycetaceae</taxon>
        <taxon>Peptidiphaga</taxon>
    </lineage>
</organism>
<evidence type="ECO:0000313" key="2">
    <source>
        <dbReference type="EMBL" id="OAP86938.1"/>
    </source>
</evidence>
<evidence type="ECO:0000313" key="3">
    <source>
        <dbReference type="Proteomes" id="UP000078368"/>
    </source>
</evidence>
<accession>A0A179B5H5</accession>
<comment type="caution">
    <text evidence="2">The sequence shown here is derived from an EMBL/GenBank/DDBJ whole genome shotgun (WGS) entry which is preliminary data.</text>
</comment>
<gene>
    <name evidence="2" type="ORF">A4H34_07485</name>
</gene>
<dbReference type="AlphaFoldDB" id="A0A179B5H5"/>
<proteinExistence type="predicted"/>
<feature type="domain" description="NADP-dependent oxidoreductase" evidence="1">
    <location>
        <begin position="7"/>
        <end position="258"/>
    </location>
</feature>
<dbReference type="Gene3D" id="3.20.20.100">
    <property type="entry name" value="NADP-dependent oxidoreductase domain"/>
    <property type="match status" value="1"/>
</dbReference>
<dbReference type="InterPro" id="IPR018170">
    <property type="entry name" value="Aldo/ket_reductase_CS"/>
</dbReference>
<dbReference type="Proteomes" id="UP000078368">
    <property type="component" value="Unassembled WGS sequence"/>
</dbReference>
<dbReference type="InterPro" id="IPR036812">
    <property type="entry name" value="NAD(P)_OxRdtase_dom_sf"/>
</dbReference>
<dbReference type="PANTHER" id="PTHR43638:SF3">
    <property type="entry name" value="ALDEHYDE REDUCTASE"/>
    <property type="match status" value="1"/>
</dbReference>
<dbReference type="GO" id="GO:0016491">
    <property type="term" value="F:oxidoreductase activity"/>
    <property type="evidence" value="ECO:0007669"/>
    <property type="project" value="InterPro"/>
</dbReference>
<keyword evidence="3" id="KW-1185">Reference proteome</keyword>
<dbReference type="EMBL" id="LVZK01000001">
    <property type="protein sequence ID" value="OAP86938.1"/>
    <property type="molecule type" value="Genomic_DNA"/>
</dbReference>
<dbReference type="PRINTS" id="PR00069">
    <property type="entry name" value="ALDKETRDTASE"/>
</dbReference>